<dbReference type="InterPro" id="IPR012337">
    <property type="entry name" value="RNaseH-like_sf"/>
</dbReference>
<protein>
    <submittedName>
        <fullName evidence="4">Ribonuclease H-like domain-containing protein</fullName>
    </submittedName>
</protein>
<dbReference type="Pfam" id="PF13482">
    <property type="entry name" value="RNase_H_2"/>
    <property type="match status" value="1"/>
</dbReference>
<dbReference type="SUPFAM" id="SSF53098">
    <property type="entry name" value="Ribonuclease H-like"/>
    <property type="match status" value="1"/>
</dbReference>
<feature type="compositionally biased region" description="Basic residues" evidence="2">
    <location>
        <begin position="105"/>
        <end position="114"/>
    </location>
</feature>
<feature type="region of interest" description="Disordered" evidence="2">
    <location>
        <begin position="1"/>
        <end position="39"/>
    </location>
</feature>
<dbReference type="RefSeq" id="WP_377472105.1">
    <property type="nucleotide sequence ID" value="NZ_JBHLWN010000077.1"/>
</dbReference>
<accession>A0ABV6DPW6</accession>
<organism evidence="4 5">
    <name type="scientific">Paenibacillus chartarius</name>
    <dbReference type="NCBI Taxonomy" id="747481"/>
    <lineage>
        <taxon>Bacteria</taxon>
        <taxon>Bacillati</taxon>
        <taxon>Bacillota</taxon>
        <taxon>Bacilli</taxon>
        <taxon>Bacillales</taxon>
        <taxon>Paenibacillaceae</taxon>
        <taxon>Paenibacillus</taxon>
    </lineage>
</organism>
<comment type="caution">
    <text evidence="4">The sequence shown here is derived from an EMBL/GenBank/DDBJ whole genome shotgun (WGS) entry which is preliminary data.</text>
</comment>
<gene>
    <name evidence="4" type="ORF">ACFFK0_20015</name>
</gene>
<name>A0ABV6DPW6_9BACL</name>
<dbReference type="Proteomes" id="UP001589776">
    <property type="component" value="Unassembled WGS sequence"/>
</dbReference>
<sequence length="523" mass="57210">MSGLKERLQRLKGTPQNGASAGAGGSSERAGAAGAGHPQAVVESGWERLGGVRTESNAVGSFLLRECIYDAEYRHGDCTLGDLEDLAGALSPLSAGAAPAGRQASGRRRKRTAKKGAADADGMLSGAESGAESEIGVELEKLLFFDTETTGLGIGAGNVPFMIGLGFFREGRFTVRQLFIRNPAEEAAMLAYFEELLLGFDHIVSYNGRSFDWPILQSRFVLARRKADTGRCRHIDLLYPARSLWKTSLPSCRLAVVEEGKLGFRRKDDVPGSMAPILYVQYLAERDPSVMHGVFVHNEHDIVSLAALSVVVAKLLSGPEPADGLGDEELLRASLWLDKLGRPELADKARAGLAGRLLEGGVRPGRDRLLLELAAAYKKSGAYDAAAELWRTYVAERGGSFACAVEPYIELAMHCEHRERKHDDALRYAEEALNRVWKRMSLSRVDDRQRELVESLQQRIRRLQGKLRRGAEREGHGACRPTGSADVKAFILHSEAQPLASSRRPGAPRTKRMPPQYVWESLV</sequence>
<dbReference type="InterPro" id="IPR038720">
    <property type="entry name" value="YprB_RNase_H-like_dom"/>
</dbReference>
<dbReference type="Gene3D" id="3.30.420.10">
    <property type="entry name" value="Ribonuclease H-like superfamily/Ribonuclease H"/>
    <property type="match status" value="1"/>
</dbReference>
<feature type="coiled-coil region" evidence="1">
    <location>
        <begin position="446"/>
        <end position="473"/>
    </location>
</feature>
<evidence type="ECO:0000256" key="1">
    <source>
        <dbReference type="SAM" id="Coils"/>
    </source>
</evidence>
<dbReference type="PANTHER" id="PTHR38462">
    <property type="entry name" value="EXONUCLEASE-LIKE PROTEIN"/>
    <property type="match status" value="1"/>
</dbReference>
<proteinExistence type="predicted"/>
<feature type="region of interest" description="Disordered" evidence="2">
    <location>
        <begin position="95"/>
        <end position="129"/>
    </location>
</feature>
<dbReference type="PANTHER" id="PTHR38462:SF1">
    <property type="entry name" value="YPRB RIBONUCLEASE H-LIKE DOMAIN-CONTAINING PROTEIN"/>
    <property type="match status" value="1"/>
</dbReference>
<evidence type="ECO:0000313" key="5">
    <source>
        <dbReference type="Proteomes" id="UP001589776"/>
    </source>
</evidence>
<dbReference type="InterPro" id="IPR036397">
    <property type="entry name" value="RNaseH_sf"/>
</dbReference>
<feature type="domain" description="YprB ribonuclease H-like" evidence="3">
    <location>
        <begin position="143"/>
        <end position="309"/>
    </location>
</feature>
<dbReference type="EMBL" id="JBHLWN010000077">
    <property type="protein sequence ID" value="MFC0214696.1"/>
    <property type="molecule type" value="Genomic_DNA"/>
</dbReference>
<evidence type="ECO:0000259" key="3">
    <source>
        <dbReference type="Pfam" id="PF13482"/>
    </source>
</evidence>
<reference evidence="4 5" key="1">
    <citation type="submission" date="2024-09" db="EMBL/GenBank/DDBJ databases">
        <authorList>
            <person name="Sun Q."/>
            <person name="Mori K."/>
        </authorList>
    </citation>
    <scope>NUCLEOTIDE SEQUENCE [LARGE SCALE GENOMIC DNA]</scope>
    <source>
        <strain evidence="4 5">CCM 7759</strain>
    </source>
</reference>
<keyword evidence="1" id="KW-0175">Coiled coil</keyword>
<evidence type="ECO:0000256" key="2">
    <source>
        <dbReference type="SAM" id="MobiDB-lite"/>
    </source>
</evidence>
<keyword evidence="5" id="KW-1185">Reference proteome</keyword>
<evidence type="ECO:0000313" key="4">
    <source>
        <dbReference type="EMBL" id="MFC0214696.1"/>
    </source>
</evidence>
<feature type="compositionally biased region" description="Low complexity" evidence="2">
    <location>
        <begin position="26"/>
        <end position="36"/>
    </location>
</feature>